<dbReference type="OMA" id="RRCLMGF"/>
<dbReference type="STRING" id="37293.ENSANAP00000020337"/>
<evidence type="ECO:0000256" key="2">
    <source>
        <dbReference type="SAM" id="SignalP"/>
    </source>
</evidence>
<accession>A0A2K5DHD3</accession>
<protein>
    <submittedName>
        <fullName evidence="3">Defensin beta 129</fullName>
    </submittedName>
</protein>
<dbReference type="Proteomes" id="UP000233020">
    <property type="component" value="Unplaced"/>
</dbReference>
<gene>
    <name evidence="3" type="primary">DEFB129</name>
</gene>
<reference evidence="3" key="1">
    <citation type="submission" date="2025-08" db="UniProtKB">
        <authorList>
            <consortium name="Ensembl"/>
        </authorList>
    </citation>
    <scope>IDENTIFICATION</scope>
</reference>
<sequence>MKLLFPIFASLMLQYQVNTEFIVLRRCLMGFGRCRDHCNVDEKEVQKCKMKKCCIGPKVITLIKNYLLYETPSILGEDVREMLKHAKNSSAVIPRKHILSVLPQTKSTSFFANTNFVIIPNATPVNSATTSTMTPGQITYTATSNKSDIKESRDSATASPPPAPPPANTLPILSLELEEAEEQ</sequence>
<keyword evidence="2" id="KW-0732">Signal</keyword>
<organism evidence="3 4">
    <name type="scientific">Aotus nancymaae</name>
    <name type="common">Ma's night monkey</name>
    <dbReference type="NCBI Taxonomy" id="37293"/>
    <lineage>
        <taxon>Eukaryota</taxon>
        <taxon>Metazoa</taxon>
        <taxon>Chordata</taxon>
        <taxon>Craniata</taxon>
        <taxon>Vertebrata</taxon>
        <taxon>Euteleostomi</taxon>
        <taxon>Mammalia</taxon>
        <taxon>Eutheria</taxon>
        <taxon>Euarchontoglires</taxon>
        <taxon>Primates</taxon>
        <taxon>Haplorrhini</taxon>
        <taxon>Platyrrhini</taxon>
        <taxon>Aotidae</taxon>
        <taxon>Aotus</taxon>
    </lineage>
</organism>
<evidence type="ECO:0000256" key="1">
    <source>
        <dbReference type="SAM" id="MobiDB-lite"/>
    </source>
</evidence>
<evidence type="ECO:0000313" key="3">
    <source>
        <dbReference type="Ensembl" id="ENSANAP00000020337.1"/>
    </source>
</evidence>
<name>A0A2K5DHD3_AOTNA</name>
<dbReference type="AlphaFoldDB" id="A0A2K5DHD3"/>
<dbReference type="KEGG" id="anan:105719113"/>
<feature type="signal peptide" evidence="2">
    <location>
        <begin position="1"/>
        <end position="19"/>
    </location>
</feature>
<dbReference type="GeneID" id="105719113"/>
<proteinExistence type="predicted"/>
<feature type="chain" id="PRO_5014474898" evidence="2">
    <location>
        <begin position="20"/>
        <end position="183"/>
    </location>
</feature>
<dbReference type="Ensembl" id="ENSANAT00000038214.1">
    <property type="protein sequence ID" value="ENSANAP00000020337.1"/>
    <property type="gene ID" value="ENSANAG00000027950.1"/>
</dbReference>
<dbReference type="OrthoDB" id="9607806at2759"/>
<feature type="compositionally biased region" description="Polar residues" evidence="1">
    <location>
        <begin position="127"/>
        <end position="146"/>
    </location>
</feature>
<evidence type="ECO:0000313" key="4">
    <source>
        <dbReference type="Proteomes" id="UP000233020"/>
    </source>
</evidence>
<dbReference type="GeneTree" id="ENSGT00390000008616"/>
<feature type="region of interest" description="Disordered" evidence="1">
    <location>
        <begin position="127"/>
        <end position="170"/>
    </location>
</feature>
<feature type="compositionally biased region" description="Pro residues" evidence="1">
    <location>
        <begin position="159"/>
        <end position="168"/>
    </location>
</feature>
<reference evidence="3" key="2">
    <citation type="submission" date="2025-09" db="UniProtKB">
        <authorList>
            <consortium name="Ensembl"/>
        </authorList>
    </citation>
    <scope>IDENTIFICATION</scope>
</reference>
<keyword evidence="4" id="KW-1185">Reference proteome</keyword>
<dbReference type="CTD" id="140881"/>